<evidence type="ECO:0000256" key="2">
    <source>
        <dbReference type="PROSITE-ProRule" id="PRU01248"/>
    </source>
</evidence>
<proteinExistence type="predicted"/>
<dbReference type="InterPro" id="IPR044068">
    <property type="entry name" value="CB"/>
</dbReference>
<dbReference type="AlphaFoldDB" id="A0A2M7TSL3"/>
<dbReference type="EMBL" id="PFNX01000058">
    <property type="protein sequence ID" value="PIZ58756.1"/>
    <property type="molecule type" value="Genomic_DNA"/>
</dbReference>
<dbReference type="GO" id="GO:0003677">
    <property type="term" value="F:DNA binding"/>
    <property type="evidence" value="ECO:0007669"/>
    <property type="project" value="UniProtKB-UniRule"/>
</dbReference>
<evidence type="ECO:0000313" key="5">
    <source>
        <dbReference type="Proteomes" id="UP000229336"/>
    </source>
</evidence>
<accession>A0A2M7TSL3</accession>
<evidence type="ECO:0000256" key="1">
    <source>
        <dbReference type="ARBA" id="ARBA00023125"/>
    </source>
</evidence>
<comment type="caution">
    <text evidence="4">The sequence shown here is derived from an EMBL/GenBank/DDBJ whole genome shotgun (WGS) entry which is preliminary data.</text>
</comment>
<sequence>MFLVLPQHLKSFSLWLTSSGYQPNTIRSYIFDLQLFLKNTNNQLSVESISTFISSNANQNNSLRHLASLSKFCLFAFDQKLTDQNIFLLAKKQSVSVPRYSVSELLSEFSTYLAHQGKSPVTIKNYQSDLRQFIDFCEHQ</sequence>
<dbReference type="PROSITE" id="PS51900">
    <property type="entry name" value="CB"/>
    <property type="match status" value="2"/>
</dbReference>
<feature type="domain" description="Core-binding (CB)" evidence="3">
    <location>
        <begin position="3"/>
        <end position="77"/>
    </location>
</feature>
<evidence type="ECO:0000259" key="3">
    <source>
        <dbReference type="PROSITE" id="PS51900"/>
    </source>
</evidence>
<dbReference type="Gene3D" id="1.10.150.130">
    <property type="match status" value="2"/>
</dbReference>
<evidence type="ECO:0000313" key="4">
    <source>
        <dbReference type="EMBL" id="PIZ58756.1"/>
    </source>
</evidence>
<gene>
    <name evidence="4" type="ORF">COY20_03150</name>
</gene>
<name>A0A2M7TSL3_9BACT</name>
<reference evidence="5" key="1">
    <citation type="submission" date="2017-09" db="EMBL/GenBank/DDBJ databases">
        <title>Depth-based differentiation of microbial function through sediment-hosted aquifers and enrichment of novel symbionts in the deep terrestrial subsurface.</title>
        <authorList>
            <person name="Probst A.J."/>
            <person name="Ladd B."/>
            <person name="Jarett J.K."/>
            <person name="Geller-Mcgrath D.E."/>
            <person name="Sieber C.M.K."/>
            <person name="Emerson J.B."/>
            <person name="Anantharaman K."/>
            <person name="Thomas B.C."/>
            <person name="Malmstrom R."/>
            <person name="Stieglmeier M."/>
            <person name="Klingl A."/>
            <person name="Woyke T."/>
            <person name="Ryan C.M."/>
            <person name="Banfield J.F."/>
        </authorList>
    </citation>
    <scope>NUCLEOTIDE SEQUENCE [LARGE SCALE GENOMIC DNA]</scope>
</reference>
<dbReference type="InterPro" id="IPR010998">
    <property type="entry name" value="Integrase_recombinase_N"/>
</dbReference>
<feature type="domain" description="Core-binding (CB)" evidence="3">
    <location>
        <begin position="100"/>
        <end position="140"/>
    </location>
</feature>
<dbReference type="Proteomes" id="UP000229336">
    <property type="component" value="Unassembled WGS sequence"/>
</dbReference>
<organism evidence="4 5">
    <name type="scientific">Candidatus Shapirobacteria bacterium CG_4_10_14_0_2_um_filter_40_12</name>
    <dbReference type="NCBI Taxonomy" id="1974871"/>
    <lineage>
        <taxon>Bacteria</taxon>
        <taxon>Candidatus Shapironibacteriota</taxon>
    </lineage>
</organism>
<protein>
    <recommendedName>
        <fullName evidence="3">Core-binding (CB) domain-containing protein</fullName>
    </recommendedName>
</protein>
<keyword evidence="1 2" id="KW-0238">DNA-binding</keyword>